<evidence type="ECO:0000313" key="4">
    <source>
        <dbReference type="EMBL" id="CAB4221566.1"/>
    </source>
</evidence>
<protein>
    <submittedName>
        <fullName evidence="4">Uncharacterized protein</fullName>
    </submittedName>
</protein>
<dbReference type="EMBL" id="LR797502">
    <property type="protein sequence ID" value="CAB4221566.1"/>
    <property type="molecule type" value="Genomic_DNA"/>
</dbReference>
<evidence type="ECO:0000313" key="3">
    <source>
        <dbReference type="EMBL" id="CAB4186830.1"/>
    </source>
</evidence>
<reference evidence="4" key="1">
    <citation type="submission" date="2020-05" db="EMBL/GenBank/DDBJ databases">
        <authorList>
            <person name="Chiriac C."/>
            <person name="Salcher M."/>
            <person name="Ghai R."/>
            <person name="Kavagutti S V."/>
        </authorList>
    </citation>
    <scope>NUCLEOTIDE SEQUENCE</scope>
</reference>
<dbReference type="EMBL" id="LR796776">
    <property type="protein sequence ID" value="CAB4165516.1"/>
    <property type="molecule type" value="Genomic_DNA"/>
</dbReference>
<dbReference type="EMBL" id="LR797099">
    <property type="protein sequence ID" value="CAB4186830.1"/>
    <property type="molecule type" value="Genomic_DNA"/>
</dbReference>
<accession>A0A6J5T2Z8</accession>
<evidence type="ECO:0000313" key="2">
    <source>
        <dbReference type="EMBL" id="CAB4165516.1"/>
    </source>
</evidence>
<dbReference type="EMBL" id="LR796758">
    <property type="protein sequence ID" value="CAB4163820.1"/>
    <property type="molecule type" value="Genomic_DNA"/>
</dbReference>
<organism evidence="4">
    <name type="scientific">uncultured Caudovirales phage</name>
    <dbReference type="NCBI Taxonomy" id="2100421"/>
    <lineage>
        <taxon>Viruses</taxon>
        <taxon>Duplodnaviria</taxon>
        <taxon>Heunggongvirae</taxon>
        <taxon>Uroviricota</taxon>
        <taxon>Caudoviricetes</taxon>
        <taxon>Peduoviridae</taxon>
        <taxon>Maltschvirus</taxon>
        <taxon>Maltschvirus maltsch</taxon>
    </lineage>
</organism>
<evidence type="ECO:0000313" key="1">
    <source>
        <dbReference type="EMBL" id="CAB4163820.1"/>
    </source>
</evidence>
<gene>
    <name evidence="3" type="ORF">UFOVP1146_176</name>
    <name evidence="4" type="ORF">UFOVP1638_389</name>
    <name evidence="1" type="ORF">UFOVP812_89</name>
    <name evidence="2" type="ORF">UFOVP818_54</name>
</gene>
<proteinExistence type="predicted"/>
<name>A0A6J5T2Z8_9CAUD</name>
<sequence length="98" mass="11117">MNHVKGKDYNVVNGVVRWTSNNRVPFDDLLEVFRKAGEIDGQTALQSQRARDAENAILFRELRKNVKPATSEEIFEMRAAFGRGIKIVDVITGRVTQL</sequence>